<evidence type="ECO:0000313" key="2">
    <source>
        <dbReference type="Proteomes" id="UP001054945"/>
    </source>
</evidence>
<gene>
    <name evidence="1" type="ORF">CEXT_403431</name>
</gene>
<evidence type="ECO:0000313" key="1">
    <source>
        <dbReference type="EMBL" id="GIY64487.1"/>
    </source>
</evidence>
<accession>A0AAV4V2R4</accession>
<comment type="caution">
    <text evidence="1">The sequence shown here is derived from an EMBL/GenBank/DDBJ whole genome shotgun (WGS) entry which is preliminary data.</text>
</comment>
<proteinExistence type="predicted"/>
<dbReference type="Proteomes" id="UP001054945">
    <property type="component" value="Unassembled WGS sequence"/>
</dbReference>
<dbReference type="EMBL" id="BPLR01013887">
    <property type="protein sequence ID" value="GIY64487.1"/>
    <property type="molecule type" value="Genomic_DNA"/>
</dbReference>
<keyword evidence="2" id="KW-1185">Reference proteome</keyword>
<dbReference type="AlphaFoldDB" id="A0AAV4V2R4"/>
<protein>
    <submittedName>
        <fullName evidence="1">Uncharacterized protein</fullName>
    </submittedName>
</protein>
<reference evidence="1 2" key="1">
    <citation type="submission" date="2021-06" db="EMBL/GenBank/DDBJ databases">
        <title>Caerostris extrusa draft genome.</title>
        <authorList>
            <person name="Kono N."/>
            <person name="Arakawa K."/>
        </authorList>
    </citation>
    <scope>NUCLEOTIDE SEQUENCE [LARGE SCALE GENOMIC DNA]</scope>
</reference>
<organism evidence="1 2">
    <name type="scientific">Caerostris extrusa</name>
    <name type="common">Bark spider</name>
    <name type="synonym">Caerostris bankana</name>
    <dbReference type="NCBI Taxonomy" id="172846"/>
    <lineage>
        <taxon>Eukaryota</taxon>
        <taxon>Metazoa</taxon>
        <taxon>Ecdysozoa</taxon>
        <taxon>Arthropoda</taxon>
        <taxon>Chelicerata</taxon>
        <taxon>Arachnida</taxon>
        <taxon>Araneae</taxon>
        <taxon>Araneomorphae</taxon>
        <taxon>Entelegynae</taxon>
        <taxon>Araneoidea</taxon>
        <taxon>Araneidae</taxon>
        <taxon>Caerostris</taxon>
    </lineage>
</organism>
<name>A0AAV4V2R4_CAEEX</name>
<sequence length="123" mass="13803">MAYGADPCQKHIAFRFISIVDVTLPIRKSGMLSIRQTKMQTIFMQISSALASIFNRSLSPFIPFTADVECDANIQNISHSVVSLRQLRSTKKFTESNAGFIFSFTLGAEAFIFYKTHFAAGYF</sequence>